<evidence type="ECO:0000313" key="15">
    <source>
        <dbReference type="EMBL" id="SFK81551.1"/>
    </source>
</evidence>
<dbReference type="InterPro" id="IPR027417">
    <property type="entry name" value="P-loop_NTPase"/>
</dbReference>
<keyword evidence="7 12" id="KW-0067">ATP-binding</keyword>
<protein>
    <recommendedName>
        <fullName evidence="11 12">Replicative DNA helicase</fullName>
        <ecNumber evidence="11 12">5.6.2.3</ecNumber>
    </recommendedName>
</protein>
<dbReference type="NCBIfam" id="NF004384">
    <property type="entry name" value="PRK05748.1"/>
    <property type="match status" value="1"/>
</dbReference>
<comment type="caution">
    <text evidence="15">The sequence shown here is derived from an EMBL/GenBank/DDBJ whole genome shotgun (WGS) entry which is preliminary data.</text>
</comment>
<sequence>MRVPFTIGNAFTMAGNKPTNKSNEPRDRQLEGVKMPPHSIEAEQSVLGGLMLDNQRWDNVSERVVANDFFNRSHRMIFTEMQRLLEAGQPIDLITLSESLETLGELEMAGGFAYLAELAKNTPSAANIGAYADIVRERAVVREMISVANQIADAGYDPQGRSSEDLLDFAESNVFKIAEQRANKDQGPQNIEQILEATVSRIESLVSTPHDGVTGVDTGYQDLNKKTAGLQGSDLIIVAARPSMGKTTFAMNLCENAAMLQDKPVLIFSLEMPSEQLMMRMLASLSRVDQTRIRTGQLEDEDWARISATMGILLEKKNMFIDDSSGLTPTEVRSRARRIFRENGGLSLIMIDYLQLMRVPALSDNRTLEIAEISRSLKALAKELNVPVVALSQLNRSLEQRADKRPVNSDLRESGSIEQDADLIMFIYRDEVYHENSDLKGIAEIILGKQRNGPIGTVRLTFNGQWSRFDNYAGPQYDDE</sequence>
<evidence type="ECO:0000256" key="11">
    <source>
        <dbReference type="NCBIfam" id="TIGR00665"/>
    </source>
</evidence>
<evidence type="ECO:0000256" key="1">
    <source>
        <dbReference type="ARBA" id="ARBA00008428"/>
    </source>
</evidence>
<accession>A0A1I4CNN8</accession>
<dbReference type="InterPro" id="IPR016136">
    <property type="entry name" value="DNA_helicase_N/primase_C"/>
</dbReference>
<evidence type="ECO:0000259" key="14">
    <source>
        <dbReference type="PROSITE" id="PS51199"/>
    </source>
</evidence>
<feature type="region of interest" description="Disordered" evidence="13">
    <location>
        <begin position="11"/>
        <end position="31"/>
    </location>
</feature>
<dbReference type="CDD" id="cd00984">
    <property type="entry name" value="DnaB_C"/>
    <property type="match status" value="1"/>
</dbReference>
<evidence type="ECO:0000256" key="13">
    <source>
        <dbReference type="SAM" id="MobiDB-lite"/>
    </source>
</evidence>
<dbReference type="SMART" id="SM00382">
    <property type="entry name" value="AAA"/>
    <property type="match status" value="1"/>
</dbReference>
<feature type="domain" description="SF4 helicase" evidence="14">
    <location>
        <begin position="209"/>
        <end position="476"/>
    </location>
</feature>
<dbReference type="InterPro" id="IPR007694">
    <property type="entry name" value="DNA_helicase_DnaB-like_C"/>
</dbReference>
<evidence type="ECO:0000256" key="12">
    <source>
        <dbReference type="RuleBase" id="RU362085"/>
    </source>
</evidence>
<proteinExistence type="inferred from homology"/>
<organism evidence="15 16">
    <name type="scientific">Candidatus Pantoea symbiotica</name>
    <dbReference type="NCBI Taxonomy" id="1884370"/>
    <lineage>
        <taxon>Bacteria</taxon>
        <taxon>Pseudomonadati</taxon>
        <taxon>Pseudomonadota</taxon>
        <taxon>Gammaproteobacteria</taxon>
        <taxon>Enterobacterales</taxon>
        <taxon>Erwiniaceae</taxon>
        <taxon>Pantoea</taxon>
    </lineage>
</organism>
<dbReference type="PANTHER" id="PTHR30153:SF2">
    <property type="entry name" value="REPLICATIVE DNA HELICASE"/>
    <property type="match status" value="1"/>
</dbReference>
<comment type="function">
    <text evidence="12">The main replicative DNA helicase, it participates in initiation and elongation during chromosome replication. Travels ahead of the DNA replisome, separating dsDNA into templates for DNA synthesis. A processive ATP-dependent 5'-3' DNA helicase it has DNA-dependent ATPase activity.</text>
</comment>
<dbReference type="SUPFAM" id="SSF52540">
    <property type="entry name" value="P-loop containing nucleoside triphosphate hydrolases"/>
    <property type="match status" value="1"/>
</dbReference>
<dbReference type="Pfam" id="PF00772">
    <property type="entry name" value="DnaB"/>
    <property type="match status" value="1"/>
</dbReference>
<dbReference type="InterPro" id="IPR007692">
    <property type="entry name" value="DNA_helicase_DnaB"/>
</dbReference>
<name>A0A1I4CNN8_9GAMM</name>
<evidence type="ECO:0000256" key="4">
    <source>
        <dbReference type="ARBA" id="ARBA00022741"/>
    </source>
</evidence>
<keyword evidence="5 12" id="KW-0378">Hydrolase</keyword>
<reference evidence="15 16" key="1">
    <citation type="submission" date="2016-10" db="EMBL/GenBank/DDBJ databases">
        <authorList>
            <person name="Varghese N."/>
            <person name="Submissions S."/>
        </authorList>
    </citation>
    <scope>NUCLEOTIDE SEQUENCE [LARGE SCALE GENOMIC DNA]</scope>
    <source>
        <strain evidence="15 16">YR512</strain>
    </source>
</reference>
<evidence type="ECO:0000256" key="5">
    <source>
        <dbReference type="ARBA" id="ARBA00022801"/>
    </source>
</evidence>
<dbReference type="GO" id="GO:0004386">
    <property type="term" value="F:helicase activity"/>
    <property type="evidence" value="ECO:0007669"/>
    <property type="project" value="UniProtKB-KW"/>
</dbReference>
<evidence type="ECO:0000256" key="7">
    <source>
        <dbReference type="ARBA" id="ARBA00022840"/>
    </source>
</evidence>
<dbReference type="InterPro" id="IPR007693">
    <property type="entry name" value="DNA_helicase_DnaB-like_N"/>
</dbReference>
<dbReference type="Proteomes" id="UP000198841">
    <property type="component" value="Unassembled WGS sequence"/>
</dbReference>
<evidence type="ECO:0000313" key="16">
    <source>
        <dbReference type="Proteomes" id="UP000198841"/>
    </source>
</evidence>
<dbReference type="Gene3D" id="3.40.50.300">
    <property type="entry name" value="P-loop containing nucleotide triphosphate hydrolases"/>
    <property type="match status" value="1"/>
</dbReference>
<keyword evidence="2 12" id="KW-0639">Primosome</keyword>
<dbReference type="Pfam" id="PF03796">
    <property type="entry name" value="DnaB_C"/>
    <property type="match status" value="1"/>
</dbReference>
<evidence type="ECO:0000256" key="6">
    <source>
        <dbReference type="ARBA" id="ARBA00022806"/>
    </source>
</evidence>
<dbReference type="NCBIfam" id="NF006458">
    <property type="entry name" value="PRK08840.1"/>
    <property type="match status" value="1"/>
</dbReference>
<comment type="similarity">
    <text evidence="1 12">Belongs to the helicase family. DnaB subfamily.</text>
</comment>
<keyword evidence="16" id="KW-1185">Reference proteome</keyword>
<comment type="catalytic activity">
    <reaction evidence="10 12">
        <text>ATP + H2O = ADP + phosphate + H(+)</text>
        <dbReference type="Rhea" id="RHEA:13065"/>
        <dbReference type="ChEBI" id="CHEBI:15377"/>
        <dbReference type="ChEBI" id="CHEBI:15378"/>
        <dbReference type="ChEBI" id="CHEBI:30616"/>
        <dbReference type="ChEBI" id="CHEBI:43474"/>
        <dbReference type="ChEBI" id="CHEBI:456216"/>
        <dbReference type="EC" id="5.6.2.3"/>
    </reaction>
</comment>
<evidence type="ECO:0000256" key="9">
    <source>
        <dbReference type="ARBA" id="ARBA00023235"/>
    </source>
</evidence>
<dbReference type="Gene3D" id="1.10.860.10">
    <property type="entry name" value="DNAb Helicase, Chain A"/>
    <property type="match status" value="1"/>
</dbReference>
<keyword evidence="8 12" id="KW-0238">DNA-binding</keyword>
<dbReference type="EC" id="5.6.2.3" evidence="11 12"/>
<dbReference type="SUPFAM" id="SSF48024">
    <property type="entry name" value="N-terminal domain of DnaB helicase"/>
    <property type="match status" value="1"/>
</dbReference>
<dbReference type="EMBL" id="FOSD01000010">
    <property type="protein sequence ID" value="SFK81551.1"/>
    <property type="molecule type" value="Genomic_DNA"/>
</dbReference>
<evidence type="ECO:0000256" key="10">
    <source>
        <dbReference type="ARBA" id="ARBA00048954"/>
    </source>
</evidence>
<dbReference type="NCBIfam" id="TIGR00665">
    <property type="entry name" value="DnaB"/>
    <property type="match status" value="1"/>
</dbReference>
<keyword evidence="3 12" id="KW-0235">DNA replication</keyword>
<dbReference type="PROSITE" id="PS51199">
    <property type="entry name" value="SF4_HELICASE"/>
    <property type="match status" value="1"/>
</dbReference>
<keyword evidence="9" id="KW-0413">Isomerase</keyword>
<keyword evidence="6 12" id="KW-0347">Helicase</keyword>
<dbReference type="InterPro" id="IPR036185">
    <property type="entry name" value="DNA_heli_DnaB-like_N_sf"/>
</dbReference>
<evidence type="ECO:0000256" key="3">
    <source>
        <dbReference type="ARBA" id="ARBA00022705"/>
    </source>
</evidence>
<dbReference type="PANTHER" id="PTHR30153">
    <property type="entry name" value="REPLICATIVE DNA HELICASE DNAB"/>
    <property type="match status" value="1"/>
</dbReference>
<evidence type="ECO:0000256" key="2">
    <source>
        <dbReference type="ARBA" id="ARBA00022515"/>
    </source>
</evidence>
<dbReference type="NCBIfam" id="NF005945">
    <property type="entry name" value="PRK08006.1"/>
    <property type="match status" value="1"/>
</dbReference>
<evidence type="ECO:0000256" key="8">
    <source>
        <dbReference type="ARBA" id="ARBA00023125"/>
    </source>
</evidence>
<dbReference type="InterPro" id="IPR003593">
    <property type="entry name" value="AAA+_ATPase"/>
</dbReference>
<gene>
    <name evidence="15" type="ORF">SAMN05518863_110100</name>
</gene>
<keyword evidence="4 12" id="KW-0547">Nucleotide-binding</keyword>